<protein>
    <submittedName>
        <fullName evidence="1">DUF3108 domain-containing protein</fullName>
    </submittedName>
</protein>
<evidence type="ECO:0000313" key="2">
    <source>
        <dbReference type="Proteomes" id="UP000265882"/>
    </source>
</evidence>
<reference evidence="1 2" key="1">
    <citation type="journal article" date="2017" name="ISME J.">
        <title>Energy and carbon metabolisms in a deep terrestrial subsurface fluid microbial community.</title>
        <authorList>
            <person name="Momper L."/>
            <person name="Jungbluth S.P."/>
            <person name="Lee M.D."/>
            <person name="Amend J.P."/>
        </authorList>
    </citation>
    <scope>NUCLEOTIDE SEQUENCE [LARGE SCALE GENOMIC DNA]</scope>
    <source>
        <strain evidence="1">SURF_5</strain>
    </source>
</reference>
<evidence type="ECO:0000313" key="1">
    <source>
        <dbReference type="EMBL" id="RJP17244.1"/>
    </source>
</evidence>
<comment type="caution">
    <text evidence="1">The sequence shown here is derived from an EMBL/GenBank/DDBJ whole genome shotgun (WGS) entry which is preliminary data.</text>
</comment>
<accession>A0A3A4NNE4</accession>
<dbReference type="InterPro" id="IPR021457">
    <property type="entry name" value="DUF3108"/>
</dbReference>
<gene>
    <name evidence="1" type="ORF">C4520_17225</name>
</gene>
<dbReference type="Pfam" id="PF11306">
    <property type="entry name" value="DUF3108"/>
    <property type="match status" value="1"/>
</dbReference>
<dbReference type="Proteomes" id="UP000265882">
    <property type="component" value="Unassembled WGS sequence"/>
</dbReference>
<sequence length="289" mass="32851">MLYLLRTSPRVRLLIILLCVLAPLAFGAPSLAGKSVPDENSPALEEFRIPIPKGKYTYRFSWNGIPSAESELFVTVENEEKQPYYCFSASARTSKFADLFWKMRANVTAFVDPATGRTLKMKVYDQQNKKVKTTETIFNYNSSEAYYTRWKQGEMKQKTIQLETGTVDPVSFCLSLSSQELQVGDSRRLLVLVQDDPYEVSYTVEKREPVNVAGYQMDALRIQPQFVKIEDKPERKPPKIKVMTLWISESEPHIPLKMQSKTFIGHVTAELVNVEPIAPAADSPKLSKI</sequence>
<name>A0A3A4NNE4_ABYX5</name>
<proteinExistence type="predicted"/>
<dbReference type="AlphaFoldDB" id="A0A3A4NNE4"/>
<organism evidence="1 2">
    <name type="scientific">Abyssobacteria bacterium (strain SURF_5)</name>
    <dbReference type="NCBI Taxonomy" id="2093360"/>
    <lineage>
        <taxon>Bacteria</taxon>
        <taxon>Pseudomonadati</taxon>
        <taxon>Candidatus Hydrogenedentota</taxon>
        <taxon>Candidatus Abyssobacteria</taxon>
    </lineage>
</organism>
<dbReference type="EMBL" id="QZKU01000117">
    <property type="protein sequence ID" value="RJP17244.1"/>
    <property type="molecule type" value="Genomic_DNA"/>
</dbReference>